<accession>A0AAE0BMV2</accession>
<dbReference type="GO" id="GO:0046872">
    <property type="term" value="F:metal ion binding"/>
    <property type="evidence" value="ECO:0007669"/>
    <property type="project" value="UniProtKB-KW"/>
</dbReference>
<evidence type="ECO:0000256" key="3">
    <source>
        <dbReference type="ARBA" id="ARBA00022759"/>
    </source>
</evidence>
<dbReference type="GO" id="GO:0015074">
    <property type="term" value="P:DNA integration"/>
    <property type="evidence" value="ECO:0007669"/>
    <property type="project" value="UniProtKB-KW"/>
</dbReference>
<proteinExistence type="predicted"/>
<dbReference type="GO" id="GO:0016787">
    <property type="term" value="F:hydrolase activity"/>
    <property type="evidence" value="ECO:0007669"/>
    <property type="project" value="UniProtKB-KW"/>
</dbReference>
<keyword evidence="8" id="KW-0548">Nucleotidyltransferase</keyword>
<keyword evidence="1" id="KW-0540">Nuclease</keyword>
<protein>
    <recommendedName>
        <fullName evidence="10">Integrase catalytic domain-containing protein</fullName>
    </recommendedName>
</protein>
<evidence type="ECO:0000256" key="1">
    <source>
        <dbReference type="ARBA" id="ARBA00022722"/>
    </source>
</evidence>
<keyword evidence="8" id="KW-0239">DNA-directed DNA polymerase</keyword>
<name>A0AAE0BMV2_9CHLO</name>
<dbReference type="PANTHER" id="PTHR42648">
    <property type="entry name" value="TRANSPOSASE, PUTATIVE-RELATED"/>
    <property type="match status" value="1"/>
</dbReference>
<dbReference type="InterPro" id="IPR001584">
    <property type="entry name" value="Integrase_cat-core"/>
</dbReference>
<keyword evidence="12" id="KW-1185">Reference proteome</keyword>
<reference evidence="11 12" key="1">
    <citation type="journal article" date="2015" name="Genome Biol. Evol.">
        <title>Comparative Genomics of a Bacterivorous Green Alga Reveals Evolutionary Causalities and Consequences of Phago-Mixotrophic Mode of Nutrition.</title>
        <authorList>
            <person name="Burns J.A."/>
            <person name="Paasch A."/>
            <person name="Narechania A."/>
            <person name="Kim E."/>
        </authorList>
    </citation>
    <scope>NUCLEOTIDE SEQUENCE [LARGE SCALE GENOMIC DNA]</scope>
    <source>
        <strain evidence="11 12">PLY_AMNH</strain>
    </source>
</reference>
<evidence type="ECO:0000256" key="6">
    <source>
        <dbReference type="ARBA" id="ARBA00022908"/>
    </source>
</evidence>
<dbReference type="EMBL" id="LGRX02033905">
    <property type="protein sequence ID" value="KAK3239476.1"/>
    <property type="molecule type" value="Genomic_DNA"/>
</dbReference>
<dbReference type="GO" id="GO:0003887">
    <property type="term" value="F:DNA-directed DNA polymerase activity"/>
    <property type="evidence" value="ECO:0007669"/>
    <property type="project" value="UniProtKB-KW"/>
</dbReference>
<dbReference type="Gene3D" id="3.30.420.10">
    <property type="entry name" value="Ribonuclease H-like superfamily/Ribonuclease H"/>
    <property type="match status" value="1"/>
</dbReference>
<evidence type="ECO:0000259" key="10">
    <source>
        <dbReference type="PROSITE" id="PS50994"/>
    </source>
</evidence>
<keyword evidence="9" id="KW-0233">DNA recombination</keyword>
<dbReference type="GO" id="GO:0003964">
    <property type="term" value="F:RNA-directed DNA polymerase activity"/>
    <property type="evidence" value="ECO:0007669"/>
    <property type="project" value="UniProtKB-KW"/>
</dbReference>
<dbReference type="PROSITE" id="PS50994">
    <property type="entry name" value="INTEGRASE"/>
    <property type="match status" value="1"/>
</dbReference>
<dbReference type="GO" id="GO:0004519">
    <property type="term" value="F:endonuclease activity"/>
    <property type="evidence" value="ECO:0007669"/>
    <property type="project" value="UniProtKB-KW"/>
</dbReference>
<evidence type="ECO:0000256" key="9">
    <source>
        <dbReference type="ARBA" id="ARBA00023172"/>
    </source>
</evidence>
<dbReference type="PANTHER" id="PTHR42648:SF11">
    <property type="entry name" value="TRANSPOSON TY4-P GAG-POL POLYPROTEIN"/>
    <property type="match status" value="1"/>
</dbReference>
<dbReference type="InterPro" id="IPR039537">
    <property type="entry name" value="Retrotran_Ty1/copia-like"/>
</dbReference>
<evidence type="ECO:0000256" key="2">
    <source>
        <dbReference type="ARBA" id="ARBA00022723"/>
    </source>
</evidence>
<dbReference type="AlphaFoldDB" id="A0AAE0BMV2"/>
<keyword evidence="7" id="KW-0695">RNA-directed DNA polymerase</keyword>
<evidence type="ECO:0000313" key="12">
    <source>
        <dbReference type="Proteomes" id="UP001190700"/>
    </source>
</evidence>
<dbReference type="GO" id="GO:0003676">
    <property type="term" value="F:nucleic acid binding"/>
    <property type="evidence" value="ECO:0007669"/>
    <property type="project" value="InterPro"/>
</dbReference>
<keyword evidence="8" id="KW-0808">Transferase</keyword>
<evidence type="ECO:0000256" key="8">
    <source>
        <dbReference type="ARBA" id="ARBA00022932"/>
    </source>
</evidence>
<keyword evidence="2" id="KW-0479">Metal-binding</keyword>
<gene>
    <name evidence="11" type="ORF">CYMTET_50600</name>
</gene>
<dbReference type="InterPro" id="IPR012337">
    <property type="entry name" value="RNaseH-like_sf"/>
</dbReference>
<keyword evidence="5" id="KW-0460">Magnesium</keyword>
<sequence length="980" mass="110560">MANMETPEQEDKPELSQSREDQLSLLLVRQMEMMEVISRRLADSEQKQEKVSETLITVENASKVVQNVLKSLGTISKYSGNERNRYEAWTRFSTQLQSAVVFYPDLRELVSNEESLSDVANLKDLADMTPRSQPSDDDTRPPQSIVTVEGSSTTASAVLSAVLVQVTEKDAFDLVRRCENDGLKAYRKLRARVEPQLFGQLAAAMNRLTRLTVNSTSDLVKQLSAFADLQSSVCRYGGEHLDRRTIEVVTLAFAVSALPVEYATVVADLGREAKPTFDLLQQRCDFFYVNVLQERNPSRDYAAAAEDTETAAVAKSLFGDRRRQSEEKKANDSKHLVCAVCTGGHSSETCWLMHPQKMEEFIKKNPARGAQLRERYEKRKKRMLESKTPEAVEKVAAAVTTEKMTEEEIWEAEEHDEVPCACLAVQNCGDQLGVYTGDVLNDSWVYGVAESEGDLADLQRELALQPSMAASTVETVQQRVLHYDSMATRTVLNDLSFFEGGTVCAEKAVKFKVMAGEVTASKGAGMVLISLWNYATGKVDVLNVEAQYVLDSPFNLMSAVCLEDKYDLYGQLLHRELVNTNGKARYKVVRDGRIFILPEFVETEAACPTVQDKVFRDVVNWKFTEFSRWNTEKGPFSVDMCADKPNAQLQEYYSVEDSVFDHTLKGRAFYANMPYVDTFIARLLVKIFTDFAKDPEHTKFLLVPPHKPHVVWWGLTRKLEELQTYSKGSVIFSAAKEQCYRVEELTESEPGRVWIRGTPWAVTVFYLDQFTVGHIDAKVLAHLRLGHICDKYIDVMDLRGMNLGVSSEELRESKVTKCSEQCMSCQVAKPTRPSQVMDRGRVPKSVRKVVKRRQASTRLGQLTFTDHGGPFVVSRGGSRGYTLHVDDYSGLGCIYIWKRKLEYLTALQQYRDLVRTTGRVVLGEDLHVEELVYDLDVLVLQSDNDSTIIAGQTTAYCKEHDILQRTTAPYLHENNARVEA</sequence>
<dbReference type="GO" id="GO:0006310">
    <property type="term" value="P:DNA recombination"/>
    <property type="evidence" value="ECO:0007669"/>
    <property type="project" value="UniProtKB-KW"/>
</dbReference>
<keyword evidence="4" id="KW-0378">Hydrolase</keyword>
<dbReference type="SUPFAM" id="SSF53098">
    <property type="entry name" value="Ribonuclease H-like"/>
    <property type="match status" value="1"/>
</dbReference>
<evidence type="ECO:0000256" key="4">
    <source>
        <dbReference type="ARBA" id="ARBA00022801"/>
    </source>
</evidence>
<keyword evidence="3" id="KW-0255">Endonuclease</keyword>
<organism evidence="11 12">
    <name type="scientific">Cymbomonas tetramitiformis</name>
    <dbReference type="NCBI Taxonomy" id="36881"/>
    <lineage>
        <taxon>Eukaryota</taxon>
        <taxon>Viridiplantae</taxon>
        <taxon>Chlorophyta</taxon>
        <taxon>Pyramimonadophyceae</taxon>
        <taxon>Pyramimonadales</taxon>
        <taxon>Pyramimonadaceae</taxon>
        <taxon>Cymbomonas</taxon>
    </lineage>
</organism>
<dbReference type="InterPro" id="IPR036397">
    <property type="entry name" value="RNaseH_sf"/>
</dbReference>
<evidence type="ECO:0000256" key="5">
    <source>
        <dbReference type="ARBA" id="ARBA00022842"/>
    </source>
</evidence>
<evidence type="ECO:0000313" key="11">
    <source>
        <dbReference type="EMBL" id="KAK3239476.1"/>
    </source>
</evidence>
<dbReference type="Proteomes" id="UP001190700">
    <property type="component" value="Unassembled WGS sequence"/>
</dbReference>
<feature type="domain" description="Integrase catalytic" evidence="10">
    <location>
        <begin position="839"/>
        <end position="980"/>
    </location>
</feature>
<evidence type="ECO:0000256" key="7">
    <source>
        <dbReference type="ARBA" id="ARBA00022918"/>
    </source>
</evidence>
<keyword evidence="6" id="KW-0229">DNA integration</keyword>
<comment type="caution">
    <text evidence="11">The sequence shown here is derived from an EMBL/GenBank/DDBJ whole genome shotgun (WGS) entry which is preliminary data.</text>
</comment>